<reference evidence="2" key="1">
    <citation type="submission" date="2023-06" db="EMBL/GenBank/DDBJ databases">
        <authorList>
            <person name="Zhang S."/>
        </authorList>
    </citation>
    <scope>NUCLEOTIDE SEQUENCE</scope>
    <source>
        <strain evidence="2">SG2303</strain>
    </source>
</reference>
<evidence type="ECO:0000313" key="2">
    <source>
        <dbReference type="EMBL" id="MDN0077677.1"/>
    </source>
</evidence>
<name>A0ABT7XV68_9NEIS</name>
<dbReference type="RefSeq" id="WP_289832295.1">
    <property type="nucleotide sequence ID" value="NZ_JAUEDK010000084.1"/>
</dbReference>
<proteinExistence type="predicted"/>
<evidence type="ECO:0000256" key="1">
    <source>
        <dbReference type="SAM" id="MobiDB-lite"/>
    </source>
</evidence>
<evidence type="ECO:0000313" key="3">
    <source>
        <dbReference type="Proteomes" id="UP001168540"/>
    </source>
</evidence>
<comment type="caution">
    <text evidence="2">The sequence shown here is derived from an EMBL/GenBank/DDBJ whole genome shotgun (WGS) entry which is preliminary data.</text>
</comment>
<feature type="region of interest" description="Disordered" evidence="1">
    <location>
        <begin position="1"/>
        <end position="22"/>
    </location>
</feature>
<dbReference type="Proteomes" id="UP001168540">
    <property type="component" value="Unassembled WGS sequence"/>
</dbReference>
<protein>
    <submittedName>
        <fullName evidence="2">Uncharacterized protein</fullName>
    </submittedName>
</protein>
<keyword evidence="3" id="KW-1185">Reference proteome</keyword>
<dbReference type="EMBL" id="JAUEDK010000084">
    <property type="protein sequence ID" value="MDN0077677.1"/>
    <property type="molecule type" value="Genomic_DNA"/>
</dbReference>
<sequence length="68" mass="7568">MVSYYVSTQPQSNGEHPVHRSGCEHLPDEPHRVFLGSFVDCHEAVKSAKRHFPYANGCAVCLQECHSG</sequence>
<accession>A0ABT7XV68</accession>
<gene>
    <name evidence="2" type="ORF">QU481_22940</name>
</gene>
<organism evidence="2 3">
    <name type="scientific">Crenobacter oryzisoli</name>
    <dbReference type="NCBI Taxonomy" id="3056844"/>
    <lineage>
        <taxon>Bacteria</taxon>
        <taxon>Pseudomonadati</taxon>
        <taxon>Pseudomonadota</taxon>
        <taxon>Betaproteobacteria</taxon>
        <taxon>Neisseriales</taxon>
        <taxon>Neisseriaceae</taxon>
        <taxon>Crenobacter</taxon>
    </lineage>
</organism>
<feature type="compositionally biased region" description="Polar residues" evidence="1">
    <location>
        <begin position="1"/>
        <end position="14"/>
    </location>
</feature>